<dbReference type="Gramene" id="Jr02_04230_p1">
    <property type="protein sequence ID" value="cds.Jr02_04230_p1"/>
    <property type="gene ID" value="Jr02_04230"/>
</dbReference>
<reference evidence="1" key="1">
    <citation type="submission" date="2015-10" db="EMBL/GenBank/DDBJ databases">
        <authorList>
            <person name="Martinez-Garcia P.J."/>
            <person name="Crepeau M.W."/>
            <person name="Puiu D."/>
            <person name="Gonzalez-Ibeas D."/>
            <person name="Whalen J."/>
            <person name="Stevens K."/>
            <person name="Paul R."/>
            <person name="Butterfield T."/>
            <person name="Britton M."/>
            <person name="Reagan R."/>
            <person name="Chakraborty S."/>
            <person name="Walawage S.L."/>
            <person name="Vasquez-Gross H.A."/>
            <person name="Cardeno C."/>
            <person name="Famula R."/>
            <person name="Pratt K."/>
            <person name="Kuruganti S."/>
            <person name="Aradhya M.K."/>
            <person name="Leslie C.A."/>
            <person name="Dandekar A.M."/>
            <person name="Salzberg S.L."/>
            <person name="Wegrzyn J.L."/>
            <person name="Langley C.H."/>
            <person name="Neale D.B."/>
        </authorList>
    </citation>
    <scope>NUCLEOTIDE SEQUENCE</scope>
    <source>
        <tissue evidence="1">Leaves</tissue>
    </source>
</reference>
<reference evidence="1" key="2">
    <citation type="submission" date="2020-03" db="EMBL/GenBank/DDBJ databases">
        <title>Walnut 2.0.</title>
        <authorList>
            <person name="Marrano A."/>
            <person name="Britton M."/>
            <person name="Zimin A.V."/>
            <person name="Zaini P.A."/>
            <person name="Workman R."/>
            <person name="Puiu D."/>
            <person name="Bianco L."/>
            <person name="Allen B.J."/>
            <person name="Troggio M."/>
            <person name="Leslie C.A."/>
            <person name="Timp W."/>
            <person name="Dendekar A."/>
            <person name="Salzberg S.L."/>
            <person name="Neale D.B."/>
        </authorList>
    </citation>
    <scope>NUCLEOTIDE SEQUENCE</scope>
    <source>
        <tissue evidence="1">Leaves</tissue>
    </source>
</reference>
<evidence type="ECO:0000313" key="2">
    <source>
        <dbReference type="Proteomes" id="UP000619265"/>
    </source>
</evidence>
<dbReference type="EMBL" id="LIHL02000002">
    <property type="protein sequence ID" value="KAF5476887.1"/>
    <property type="molecule type" value="Genomic_DNA"/>
</dbReference>
<dbReference type="Proteomes" id="UP000619265">
    <property type="component" value="Unassembled WGS sequence"/>
</dbReference>
<evidence type="ECO:0000313" key="1">
    <source>
        <dbReference type="EMBL" id="KAF5476887.1"/>
    </source>
</evidence>
<gene>
    <name evidence="1" type="ORF">F2P56_003578</name>
</gene>
<comment type="caution">
    <text evidence="1">The sequence shown here is derived from an EMBL/GenBank/DDBJ whole genome shotgun (WGS) entry which is preliminary data.</text>
</comment>
<protein>
    <recommendedName>
        <fullName evidence="3">CCHC-type domain-containing protein</fullName>
    </recommendedName>
</protein>
<sequence>MRMTLFAKNKLGFVNGSVLKPSNPTDPTLASWIRYNNMFVLKKERPVCKHCGLVGHVIEKCFKLREFSPRYKFKPRQQSMANQVVSNNTSSVAYPISLTESQYQQLLAMLQSSDPAMSFEISQHTANAVSSVQIVGIGTSDFYTSFVFSSTSVIPTNLDSSYWILDSGATDHMVPSTYFFPPLL</sequence>
<dbReference type="AlphaFoldDB" id="A0A833Y582"/>
<accession>A0A833Y582</accession>
<evidence type="ECO:0008006" key="3">
    <source>
        <dbReference type="Google" id="ProtNLM"/>
    </source>
</evidence>
<proteinExistence type="predicted"/>
<organism evidence="1 2">
    <name type="scientific">Juglans regia</name>
    <name type="common">English walnut</name>
    <dbReference type="NCBI Taxonomy" id="51240"/>
    <lineage>
        <taxon>Eukaryota</taxon>
        <taxon>Viridiplantae</taxon>
        <taxon>Streptophyta</taxon>
        <taxon>Embryophyta</taxon>
        <taxon>Tracheophyta</taxon>
        <taxon>Spermatophyta</taxon>
        <taxon>Magnoliopsida</taxon>
        <taxon>eudicotyledons</taxon>
        <taxon>Gunneridae</taxon>
        <taxon>Pentapetalae</taxon>
        <taxon>rosids</taxon>
        <taxon>fabids</taxon>
        <taxon>Fagales</taxon>
        <taxon>Juglandaceae</taxon>
        <taxon>Juglans</taxon>
    </lineage>
</organism>
<name>A0A833Y582_JUGRE</name>